<comment type="subcellular location">
    <subcellularLocation>
        <location evidence="1">Peroxisome</location>
    </subcellularLocation>
</comment>
<proteinExistence type="predicted"/>
<evidence type="ECO:0000256" key="5">
    <source>
        <dbReference type="ARBA" id="ARBA00022832"/>
    </source>
</evidence>
<comment type="function">
    <text evidence="11">Participates in chain elongation of fatty acids. Catalyzes the reduction of trans-2-enoyl-CoAs of varying chain lengths from 6:1 to 16:1, having maximum activity with 10:1 CoA. Has no 2,4-dienoyl-CoA reductase activity.</text>
</comment>
<comment type="catalytic activity">
    <reaction evidence="20">
        <text>(2E)-octenoyl-CoA + NADPH + H(+) = octanoyl-CoA + NADP(+)</text>
        <dbReference type="Rhea" id="RHEA:44952"/>
        <dbReference type="ChEBI" id="CHEBI:15378"/>
        <dbReference type="ChEBI" id="CHEBI:57386"/>
        <dbReference type="ChEBI" id="CHEBI:57783"/>
        <dbReference type="ChEBI" id="CHEBI:58349"/>
        <dbReference type="ChEBI" id="CHEBI:62242"/>
    </reaction>
    <physiologicalReaction direction="left-to-right" evidence="20">
        <dbReference type="Rhea" id="RHEA:44953"/>
    </physiologicalReaction>
</comment>
<reference evidence="22" key="2">
    <citation type="submission" date="2025-09" db="UniProtKB">
        <authorList>
            <consortium name="Ensembl"/>
        </authorList>
    </citation>
    <scope>IDENTIFICATION</scope>
</reference>
<feature type="compositionally biased region" description="Low complexity" evidence="21">
    <location>
        <begin position="145"/>
        <end position="163"/>
    </location>
</feature>
<keyword evidence="6" id="KW-0521">NADP</keyword>
<organism evidence="22 23">
    <name type="scientific">Junco hyemalis</name>
    <name type="common">Dark-eyed junco</name>
    <dbReference type="NCBI Taxonomy" id="40217"/>
    <lineage>
        <taxon>Eukaryota</taxon>
        <taxon>Metazoa</taxon>
        <taxon>Chordata</taxon>
        <taxon>Craniata</taxon>
        <taxon>Vertebrata</taxon>
        <taxon>Euteleostomi</taxon>
        <taxon>Archelosauria</taxon>
        <taxon>Archosauria</taxon>
        <taxon>Dinosauria</taxon>
        <taxon>Saurischia</taxon>
        <taxon>Theropoda</taxon>
        <taxon>Coelurosauria</taxon>
        <taxon>Aves</taxon>
        <taxon>Neognathae</taxon>
        <taxon>Neoaves</taxon>
        <taxon>Telluraves</taxon>
        <taxon>Australaves</taxon>
        <taxon>Passeriformes</taxon>
        <taxon>Passerellidae</taxon>
        <taxon>Junco</taxon>
    </lineage>
</organism>
<keyword evidence="7" id="KW-0560">Oxidoreductase</keyword>
<evidence type="ECO:0000256" key="2">
    <source>
        <dbReference type="ARBA" id="ARBA00005194"/>
    </source>
</evidence>
<evidence type="ECO:0000256" key="6">
    <source>
        <dbReference type="ARBA" id="ARBA00022857"/>
    </source>
</evidence>
<dbReference type="PRINTS" id="PR00080">
    <property type="entry name" value="SDRFAMILY"/>
</dbReference>
<evidence type="ECO:0000256" key="19">
    <source>
        <dbReference type="ARBA" id="ARBA00049386"/>
    </source>
</evidence>
<keyword evidence="5" id="KW-0276">Fatty acid metabolism</keyword>
<keyword evidence="23" id="KW-1185">Reference proteome</keyword>
<dbReference type="Pfam" id="PF13561">
    <property type="entry name" value="adh_short_C2"/>
    <property type="match status" value="1"/>
</dbReference>
<comment type="catalytic activity">
    <reaction evidence="17">
        <text>(2E)-hexenoyl-CoA + NADPH + H(+) = hexanoyl-CoA + NADP(+)</text>
        <dbReference type="Rhea" id="RHEA:44956"/>
        <dbReference type="ChEBI" id="CHEBI:15378"/>
        <dbReference type="ChEBI" id="CHEBI:57783"/>
        <dbReference type="ChEBI" id="CHEBI:58349"/>
        <dbReference type="ChEBI" id="CHEBI:62077"/>
        <dbReference type="ChEBI" id="CHEBI:62620"/>
    </reaction>
    <physiologicalReaction direction="left-to-right" evidence="17">
        <dbReference type="Rhea" id="RHEA:44957"/>
    </physiologicalReaction>
</comment>
<dbReference type="GO" id="GO:0019166">
    <property type="term" value="F:trans-2-enoyl-CoA reductase (NADPH) activity"/>
    <property type="evidence" value="ECO:0007669"/>
    <property type="project" value="UniProtKB-EC"/>
</dbReference>
<feature type="region of interest" description="Disordered" evidence="21">
    <location>
        <begin position="145"/>
        <end position="196"/>
    </location>
</feature>
<evidence type="ECO:0000256" key="18">
    <source>
        <dbReference type="ARBA" id="ARBA00049251"/>
    </source>
</evidence>
<evidence type="ECO:0000256" key="20">
    <source>
        <dbReference type="ARBA" id="ARBA00049559"/>
    </source>
</evidence>
<evidence type="ECO:0000256" key="1">
    <source>
        <dbReference type="ARBA" id="ARBA00004275"/>
    </source>
</evidence>
<evidence type="ECO:0000256" key="10">
    <source>
        <dbReference type="ARBA" id="ARBA00023160"/>
    </source>
</evidence>
<protein>
    <recommendedName>
        <fullName evidence="14">Peroxisomal trans-2-enoyl-CoA reductase</fullName>
        <ecNumber evidence="13">1.3.1.38</ecNumber>
    </recommendedName>
</protein>
<comment type="catalytic activity">
    <reaction evidence="15">
        <text>(2E)-dodecenoyl-CoA + NADPH + H(+) = dodecanoyl-CoA + NADP(+)</text>
        <dbReference type="Rhea" id="RHEA:44964"/>
        <dbReference type="ChEBI" id="CHEBI:15378"/>
        <dbReference type="ChEBI" id="CHEBI:57330"/>
        <dbReference type="ChEBI" id="CHEBI:57375"/>
        <dbReference type="ChEBI" id="CHEBI:57783"/>
        <dbReference type="ChEBI" id="CHEBI:58349"/>
    </reaction>
    <physiologicalReaction direction="left-to-right" evidence="15">
        <dbReference type="Rhea" id="RHEA:44965"/>
    </physiologicalReaction>
</comment>
<dbReference type="InterPro" id="IPR052388">
    <property type="entry name" value="Peroxisomal_t2-enoyl-CoA_red"/>
</dbReference>
<dbReference type="GO" id="GO:0005777">
    <property type="term" value="C:peroxisome"/>
    <property type="evidence" value="ECO:0007669"/>
    <property type="project" value="UniProtKB-SubCell"/>
</dbReference>
<sequence length="499" mass="51575">MLNAVTSAFAASSLHSPCPERGLPARGSVAGAHQHLLPSVTSLLLSVTASGLPPGCSRRGSAPAAPQGACPRPGEGGPKRNRKPLRPRPLQAEEPAAAGRWALTAGLQRRPRGASAGTDLSRAPSGVCPAGRDPAMRTAARLALPAARGAAPQDPGTTAAGTAPPSPAPSPGRAGPRVTRRGRARLRRAGGEGRRGKMAAAGRGLLAAGLFRGRVAIVTGGGTGIGKAIAADLLALGCSVVIASRKFDRLKAAAEELNNRFASVSPAQVTPMQCNIRKEEEVEALVKSTLSLHGKIDFLVNNGGGQFASPSEAIRAKGWNAVIDTNLTGTFYCCKAVYNAWMQEHGGAIVNITAAVRNGFPGMSHTGAARAAVDNLTKTLALEWAHSGVRINSVAPGLVFSETAVANYGEQGVMMWLKSIPKIPAKRSAVPEEISPAVCFLLSPAASFITGITLVVDGGQSLYGHGLEIPDHDRWPSPPEGKNSEMLKKLVSGKFKPKL</sequence>
<dbReference type="EC" id="1.3.1.38" evidence="13"/>
<dbReference type="Ensembl" id="ENSJHYT00000019975.1">
    <property type="protein sequence ID" value="ENSJHYP00000016590.1"/>
    <property type="gene ID" value="ENSJHYG00000012664.1"/>
</dbReference>
<evidence type="ECO:0000256" key="4">
    <source>
        <dbReference type="ARBA" id="ARBA00022553"/>
    </source>
</evidence>
<evidence type="ECO:0000256" key="21">
    <source>
        <dbReference type="SAM" id="MobiDB-lite"/>
    </source>
</evidence>
<dbReference type="InterPro" id="IPR002347">
    <property type="entry name" value="SDR_fam"/>
</dbReference>
<evidence type="ECO:0000256" key="9">
    <source>
        <dbReference type="ARBA" id="ARBA00023140"/>
    </source>
</evidence>
<dbReference type="PANTHER" id="PTHR24317">
    <property type="entry name" value="PEROXISOMAL TRANS-2-ENOYL-COA REDUCTASE"/>
    <property type="match status" value="1"/>
</dbReference>
<keyword evidence="8" id="KW-0443">Lipid metabolism</keyword>
<evidence type="ECO:0000256" key="12">
    <source>
        <dbReference type="ARBA" id="ARBA00038622"/>
    </source>
</evidence>
<dbReference type="CDD" id="cd05369">
    <property type="entry name" value="TER_DECR_SDR_a"/>
    <property type="match status" value="1"/>
</dbReference>
<evidence type="ECO:0000256" key="17">
    <source>
        <dbReference type="ARBA" id="ARBA00049108"/>
    </source>
</evidence>
<evidence type="ECO:0000256" key="7">
    <source>
        <dbReference type="ARBA" id="ARBA00023002"/>
    </source>
</evidence>
<dbReference type="GO" id="GO:0006633">
    <property type="term" value="P:fatty acid biosynthetic process"/>
    <property type="evidence" value="ECO:0007669"/>
    <property type="project" value="UniProtKB-KW"/>
</dbReference>
<accession>A0A8C5JDF8</accession>
<feature type="compositionally biased region" description="Basic residues" evidence="21">
    <location>
        <begin position="178"/>
        <end position="188"/>
    </location>
</feature>
<comment type="catalytic activity">
    <reaction evidence="18">
        <text>a (2E)-enoyl-CoA + NADPH + H(+) = a 2,3-saturated acyl-CoA + NADP(+)</text>
        <dbReference type="Rhea" id="RHEA:33763"/>
        <dbReference type="ChEBI" id="CHEBI:15378"/>
        <dbReference type="ChEBI" id="CHEBI:57783"/>
        <dbReference type="ChEBI" id="CHEBI:58349"/>
        <dbReference type="ChEBI" id="CHEBI:58856"/>
        <dbReference type="ChEBI" id="CHEBI:65111"/>
        <dbReference type="EC" id="1.3.1.38"/>
    </reaction>
    <physiologicalReaction direction="left-to-right" evidence="18">
        <dbReference type="Rhea" id="RHEA:33764"/>
    </physiologicalReaction>
</comment>
<dbReference type="InterPro" id="IPR036291">
    <property type="entry name" value="NAD(P)-bd_dom_sf"/>
</dbReference>
<evidence type="ECO:0000313" key="23">
    <source>
        <dbReference type="Proteomes" id="UP000694408"/>
    </source>
</evidence>
<evidence type="ECO:0000256" key="13">
    <source>
        <dbReference type="ARBA" id="ARBA00038849"/>
    </source>
</evidence>
<keyword evidence="4" id="KW-0597">Phosphoprotein</keyword>
<keyword evidence="10" id="KW-0275">Fatty acid biosynthesis</keyword>
<name>A0A8C5JDF8_JUNHY</name>
<keyword evidence="9" id="KW-0576">Peroxisome</keyword>
<dbReference type="PRINTS" id="PR00081">
    <property type="entry name" value="GDHRDH"/>
</dbReference>
<dbReference type="Gene3D" id="3.40.50.720">
    <property type="entry name" value="NAD(P)-binding Rossmann-like Domain"/>
    <property type="match status" value="1"/>
</dbReference>
<reference evidence="22" key="1">
    <citation type="submission" date="2025-08" db="UniProtKB">
        <authorList>
            <consortium name="Ensembl"/>
        </authorList>
    </citation>
    <scope>IDENTIFICATION</scope>
</reference>
<dbReference type="Proteomes" id="UP000694408">
    <property type="component" value="Unplaced"/>
</dbReference>
<dbReference type="AlphaFoldDB" id="A0A8C5JDF8"/>
<feature type="region of interest" description="Disordered" evidence="21">
    <location>
        <begin position="56"/>
        <end position="133"/>
    </location>
</feature>
<comment type="catalytic activity">
    <reaction evidence="16">
        <text>(2E)-tetradecenoyl-CoA + NADPH + H(+) = tetradecanoyl-CoA + NADP(+)</text>
        <dbReference type="Rhea" id="RHEA:44968"/>
        <dbReference type="ChEBI" id="CHEBI:15378"/>
        <dbReference type="ChEBI" id="CHEBI:57385"/>
        <dbReference type="ChEBI" id="CHEBI:57783"/>
        <dbReference type="ChEBI" id="CHEBI:58349"/>
        <dbReference type="ChEBI" id="CHEBI:61405"/>
    </reaction>
    <physiologicalReaction direction="left-to-right" evidence="16">
        <dbReference type="Rhea" id="RHEA:44969"/>
    </physiologicalReaction>
</comment>
<dbReference type="GO" id="GO:0033306">
    <property type="term" value="P:phytol metabolic process"/>
    <property type="evidence" value="ECO:0007669"/>
    <property type="project" value="TreeGrafter"/>
</dbReference>
<comment type="pathway">
    <text evidence="2">Lipid metabolism; fatty acid biosynthesis.</text>
</comment>
<dbReference type="PANTHER" id="PTHR24317:SF7">
    <property type="entry name" value="PEROXISOMAL TRANS-2-ENOYL-COA REDUCTASE"/>
    <property type="match status" value="1"/>
</dbReference>
<evidence type="ECO:0000256" key="15">
    <source>
        <dbReference type="ARBA" id="ARBA00047570"/>
    </source>
</evidence>
<evidence type="ECO:0000256" key="3">
    <source>
        <dbReference type="ARBA" id="ARBA00022516"/>
    </source>
</evidence>
<evidence type="ECO:0000256" key="11">
    <source>
        <dbReference type="ARBA" id="ARBA00037124"/>
    </source>
</evidence>
<dbReference type="SUPFAM" id="SSF51735">
    <property type="entry name" value="NAD(P)-binding Rossmann-fold domains"/>
    <property type="match status" value="1"/>
</dbReference>
<evidence type="ECO:0000313" key="22">
    <source>
        <dbReference type="Ensembl" id="ENSJHYP00000016590.1"/>
    </source>
</evidence>
<evidence type="ECO:0000256" key="8">
    <source>
        <dbReference type="ARBA" id="ARBA00023098"/>
    </source>
</evidence>
<comment type="catalytic activity">
    <reaction evidence="19">
        <text>(2E)-decenoyl-CoA + NADPH + H(+) = decanoyl-CoA + NADP(+)</text>
        <dbReference type="Rhea" id="RHEA:44960"/>
        <dbReference type="ChEBI" id="CHEBI:15378"/>
        <dbReference type="ChEBI" id="CHEBI:57783"/>
        <dbReference type="ChEBI" id="CHEBI:58349"/>
        <dbReference type="ChEBI" id="CHEBI:61406"/>
        <dbReference type="ChEBI" id="CHEBI:61430"/>
    </reaction>
    <physiologicalReaction direction="left-to-right" evidence="19">
        <dbReference type="Rhea" id="RHEA:44961"/>
    </physiologicalReaction>
</comment>
<keyword evidence="3" id="KW-0444">Lipid biosynthesis</keyword>
<comment type="subunit">
    <text evidence="12">Interacts with PEX5, probably required to target it into peroxisomes.</text>
</comment>
<evidence type="ECO:0000256" key="16">
    <source>
        <dbReference type="ARBA" id="ARBA00048686"/>
    </source>
</evidence>
<evidence type="ECO:0000256" key="14">
    <source>
        <dbReference type="ARBA" id="ARBA00041063"/>
    </source>
</evidence>
<dbReference type="FunFam" id="3.40.50.720:FF:000335">
    <property type="entry name" value="Peroxisomal trans-2-enoyl-CoA reductase"/>
    <property type="match status" value="1"/>
</dbReference>